<evidence type="ECO:0008006" key="3">
    <source>
        <dbReference type="Google" id="ProtNLM"/>
    </source>
</evidence>
<proteinExistence type="predicted"/>
<dbReference type="Proteomes" id="UP001187531">
    <property type="component" value="Unassembled WGS sequence"/>
</dbReference>
<organism evidence="1 2">
    <name type="scientific">Artemia franciscana</name>
    <name type="common">Brine shrimp</name>
    <name type="synonym">Artemia sanfranciscana</name>
    <dbReference type="NCBI Taxonomy" id="6661"/>
    <lineage>
        <taxon>Eukaryota</taxon>
        <taxon>Metazoa</taxon>
        <taxon>Ecdysozoa</taxon>
        <taxon>Arthropoda</taxon>
        <taxon>Crustacea</taxon>
        <taxon>Branchiopoda</taxon>
        <taxon>Anostraca</taxon>
        <taxon>Artemiidae</taxon>
        <taxon>Artemia</taxon>
    </lineage>
</organism>
<dbReference type="Gene3D" id="3.40.50.300">
    <property type="entry name" value="P-loop containing nucleotide triphosphate hydrolases"/>
    <property type="match status" value="1"/>
</dbReference>
<name>A0AA88HXH0_ARTSF</name>
<reference evidence="1" key="1">
    <citation type="submission" date="2023-07" db="EMBL/GenBank/DDBJ databases">
        <title>Chromosome-level genome assembly of Artemia franciscana.</title>
        <authorList>
            <person name="Jo E."/>
        </authorList>
    </citation>
    <scope>NUCLEOTIDE SEQUENCE</scope>
    <source>
        <tissue evidence="1">Whole body</tissue>
    </source>
</reference>
<accession>A0AA88HXH0</accession>
<dbReference type="AlphaFoldDB" id="A0AA88HXH0"/>
<evidence type="ECO:0000313" key="1">
    <source>
        <dbReference type="EMBL" id="KAK2715986.1"/>
    </source>
</evidence>
<dbReference type="SUPFAM" id="SSF52540">
    <property type="entry name" value="P-loop containing nucleoside triphosphate hydrolases"/>
    <property type="match status" value="1"/>
</dbReference>
<gene>
    <name evidence="1" type="ORF">QYM36_010520</name>
</gene>
<keyword evidence="2" id="KW-1185">Reference proteome</keyword>
<dbReference type="EMBL" id="JAVRJZ010000012">
    <property type="protein sequence ID" value="KAK2715986.1"/>
    <property type="molecule type" value="Genomic_DNA"/>
</dbReference>
<dbReference type="InterPro" id="IPR027417">
    <property type="entry name" value="P-loop_NTPase"/>
</dbReference>
<evidence type="ECO:0000313" key="2">
    <source>
        <dbReference type="Proteomes" id="UP001187531"/>
    </source>
</evidence>
<dbReference type="PANTHER" id="PTHR19248">
    <property type="entry name" value="ATP-BINDING TRANSPORT PROTEIN-RELATED"/>
    <property type="match status" value="1"/>
</dbReference>
<protein>
    <recommendedName>
        <fullName evidence="3">ABC transporter domain-containing protein</fullName>
    </recommendedName>
</protein>
<sequence>MAYLEVVSKTINDTIWHDIQDGKFKFSETATEEEIKLMRHFEYPNMKKTLGEFALQVEGGEFTDAEIIVLLGENGTGKTTLIQLLAVRSLLVEKIRDAFTHAQFNTDVMKPMKIEDIMDQDVQRLSAAYLDSEQRLVAAKVIKNFILHTKKTAFVVEPEFIMSTYLADRVIVFNGVPSQNASAAAPQSLLCGMNRFLKLLGNTFRRDPNNLN</sequence>
<dbReference type="InterPro" id="IPR013283">
    <property type="entry name" value="RLI1"/>
</dbReference>
<comment type="caution">
    <text evidence="1">The sequence shown here is derived from an EMBL/GenBank/DDBJ whole genome shotgun (WGS) entry which is preliminary data.</text>
</comment>